<feature type="domain" description="CHK kinase-like" evidence="1">
    <location>
        <begin position="54"/>
        <end position="250"/>
    </location>
</feature>
<protein>
    <submittedName>
        <fullName evidence="2">EcKinase, DUF1679, and/or APH domain containing protein</fullName>
    </submittedName>
</protein>
<gene>
    <name evidence="2" type="ORF">BDFB_007745</name>
</gene>
<keyword evidence="2" id="KW-0418">Kinase</keyword>
<accession>A0A482W342</accession>
<keyword evidence="3" id="KW-1185">Reference proteome</keyword>
<dbReference type="Pfam" id="PF02958">
    <property type="entry name" value="EcKL"/>
    <property type="match status" value="1"/>
</dbReference>
<dbReference type="Gene3D" id="3.90.1200.10">
    <property type="match status" value="1"/>
</dbReference>
<sequence>MPKVQSQRKFLNEINGFFKERQFFTRYCPQLNTHCVNILEDAVPVCHFINEETFIFDDLHAEGYETLSARAPLQMDCIKTALITLAKLHASGLILEEVKSFRLVDDFEEELKESFYLGTDSTEFAMRSCKSGIRALIDLTHRDDMKISKDLFTVKALEGCDLQKTFTKPSTRFRNTVCHADPWTKNFMFKFEEGKAINCVAVDFQTYRYGPPAQDVLAFIHLVTDRDFRSRHMNELLHFYYEKLDDNVEKFGFKNVVTKEEFFDSCRYFQQFALTQTITHFQVVILSDEIANELFADPENARFVLFENKYDFFKMVCEKDPLFRKKNFELIDELREFYENRLL</sequence>
<reference evidence="2 3" key="1">
    <citation type="submission" date="2017-03" db="EMBL/GenBank/DDBJ databases">
        <title>Genome of the blue death feigning beetle - Asbolus verrucosus.</title>
        <authorList>
            <person name="Rider S.D."/>
        </authorList>
    </citation>
    <scope>NUCLEOTIDE SEQUENCE [LARGE SCALE GENOMIC DNA]</scope>
    <source>
        <strain evidence="2">Butters</strain>
        <tissue evidence="2">Head and leg muscle</tissue>
    </source>
</reference>
<dbReference type="PANTHER" id="PTHR11012:SF48">
    <property type="entry name" value="CHK KINASE-LIKE DOMAIN-CONTAINING PROTEIN-RELATED"/>
    <property type="match status" value="1"/>
</dbReference>
<keyword evidence="2" id="KW-0808">Transferase</keyword>
<dbReference type="GO" id="GO:0016301">
    <property type="term" value="F:kinase activity"/>
    <property type="evidence" value="ECO:0007669"/>
    <property type="project" value="UniProtKB-KW"/>
</dbReference>
<comment type="caution">
    <text evidence="2">The sequence shown here is derived from an EMBL/GenBank/DDBJ whole genome shotgun (WGS) entry which is preliminary data.</text>
</comment>
<dbReference type="InterPro" id="IPR011009">
    <property type="entry name" value="Kinase-like_dom_sf"/>
</dbReference>
<name>A0A482W342_ASBVE</name>
<evidence type="ECO:0000313" key="3">
    <source>
        <dbReference type="Proteomes" id="UP000292052"/>
    </source>
</evidence>
<dbReference type="PANTHER" id="PTHR11012">
    <property type="entry name" value="PROTEIN KINASE-LIKE DOMAIN-CONTAINING"/>
    <property type="match status" value="1"/>
</dbReference>
<dbReference type="SUPFAM" id="SSF56112">
    <property type="entry name" value="Protein kinase-like (PK-like)"/>
    <property type="match status" value="1"/>
</dbReference>
<dbReference type="STRING" id="1661398.A0A482W342"/>
<evidence type="ECO:0000259" key="1">
    <source>
        <dbReference type="SMART" id="SM00587"/>
    </source>
</evidence>
<dbReference type="InterPro" id="IPR015897">
    <property type="entry name" value="CHK_kinase-like"/>
</dbReference>
<dbReference type="InterPro" id="IPR004119">
    <property type="entry name" value="EcKL"/>
</dbReference>
<organism evidence="2 3">
    <name type="scientific">Asbolus verrucosus</name>
    <name type="common">Desert ironclad beetle</name>
    <dbReference type="NCBI Taxonomy" id="1661398"/>
    <lineage>
        <taxon>Eukaryota</taxon>
        <taxon>Metazoa</taxon>
        <taxon>Ecdysozoa</taxon>
        <taxon>Arthropoda</taxon>
        <taxon>Hexapoda</taxon>
        <taxon>Insecta</taxon>
        <taxon>Pterygota</taxon>
        <taxon>Neoptera</taxon>
        <taxon>Endopterygota</taxon>
        <taxon>Coleoptera</taxon>
        <taxon>Polyphaga</taxon>
        <taxon>Cucujiformia</taxon>
        <taxon>Tenebrionidae</taxon>
        <taxon>Pimeliinae</taxon>
        <taxon>Asbolus</taxon>
    </lineage>
</organism>
<dbReference type="Proteomes" id="UP000292052">
    <property type="component" value="Unassembled WGS sequence"/>
</dbReference>
<dbReference type="EMBL" id="QDEB01033288">
    <property type="protein sequence ID" value="RZC39561.1"/>
    <property type="molecule type" value="Genomic_DNA"/>
</dbReference>
<dbReference type="OrthoDB" id="190089at2759"/>
<evidence type="ECO:0000313" key="2">
    <source>
        <dbReference type="EMBL" id="RZC39561.1"/>
    </source>
</evidence>
<dbReference type="SMART" id="SM00587">
    <property type="entry name" value="CHK"/>
    <property type="match status" value="1"/>
</dbReference>
<dbReference type="AlphaFoldDB" id="A0A482W342"/>
<proteinExistence type="predicted"/>